<dbReference type="GO" id="GO:0007166">
    <property type="term" value="P:cell surface receptor signaling pathway"/>
    <property type="evidence" value="ECO:0007669"/>
    <property type="project" value="InterPro"/>
</dbReference>
<comment type="caution">
    <text evidence="2">The sequence shown here is derived from an EMBL/GenBank/DDBJ whole genome shotgun (WGS) entry which is preliminary data.</text>
</comment>
<keyword evidence="3" id="KW-1185">Reference proteome</keyword>
<dbReference type="AlphaFoldDB" id="A0AAD6SAJ8"/>
<gene>
    <name evidence="2" type="ORF">C8F04DRAFT_166492</name>
</gene>
<dbReference type="Proteomes" id="UP001218188">
    <property type="component" value="Unassembled WGS sequence"/>
</dbReference>
<dbReference type="InterPro" id="IPR036537">
    <property type="entry name" value="Adaptor_Cbl_N_dom_sf"/>
</dbReference>
<evidence type="ECO:0000313" key="2">
    <source>
        <dbReference type="EMBL" id="KAJ7024029.1"/>
    </source>
</evidence>
<feature type="domain" description="NADAR" evidence="1">
    <location>
        <begin position="263"/>
        <end position="393"/>
    </location>
</feature>
<dbReference type="CDD" id="cd21037">
    <property type="entry name" value="MLKL_NTD"/>
    <property type="match status" value="1"/>
</dbReference>
<dbReference type="Gene3D" id="1.20.930.20">
    <property type="entry name" value="Adaptor protein Cbl, N-terminal domain"/>
    <property type="match status" value="1"/>
</dbReference>
<dbReference type="CDD" id="cd15457">
    <property type="entry name" value="NADAR"/>
    <property type="match status" value="1"/>
</dbReference>
<organism evidence="2 3">
    <name type="scientific">Mycena alexandri</name>
    <dbReference type="NCBI Taxonomy" id="1745969"/>
    <lineage>
        <taxon>Eukaryota</taxon>
        <taxon>Fungi</taxon>
        <taxon>Dikarya</taxon>
        <taxon>Basidiomycota</taxon>
        <taxon>Agaricomycotina</taxon>
        <taxon>Agaricomycetes</taxon>
        <taxon>Agaricomycetidae</taxon>
        <taxon>Agaricales</taxon>
        <taxon>Marasmiineae</taxon>
        <taxon>Mycenaceae</taxon>
        <taxon>Mycena</taxon>
    </lineage>
</organism>
<dbReference type="NCBIfam" id="TIGR02464">
    <property type="entry name" value="ribofla_fusion"/>
    <property type="match status" value="1"/>
</dbReference>
<dbReference type="SUPFAM" id="SSF143990">
    <property type="entry name" value="YbiA-like"/>
    <property type="match status" value="1"/>
</dbReference>
<protein>
    <recommendedName>
        <fullName evidence="1">NADAR domain-containing protein</fullName>
    </recommendedName>
</protein>
<dbReference type="EMBL" id="JARJCM010000176">
    <property type="protein sequence ID" value="KAJ7024029.1"/>
    <property type="molecule type" value="Genomic_DNA"/>
</dbReference>
<dbReference type="InterPro" id="IPR059179">
    <property type="entry name" value="MLKL-like_MCAfunc"/>
</dbReference>
<accession>A0AAD6SAJ8</accession>
<dbReference type="Pfam" id="PF08719">
    <property type="entry name" value="NADAR"/>
    <property type="match status" value="1"/>
</dbReference>
<sequence length="396" mass="44462">MISSSLQTILDVILMVTPVPGLSAAFHLLKLIVSAVQQASKSKARLLVLAQSAAQLLETLNAEFRASRLSQSTCARPLADLHSLLTDIQSFVQEERARPFFKVLWTQDARMEGIDAFYRRIGTVADAFQISALLNIQRMLSNDATARTQDSEGINVRLSTLEQNQTQIWRTLGHGSQAAIPFPPSSNIYGLPVVTVGNSHQRYAPQPYVWWSSGGQTALVGQPAPPGITVNPAAGAAADRQLLLEPKRQRQRFFINLDFEAGPFRTRSPHPVKYNGKEYPTAEHLFQAFKYMDNRPDIAERIRTISQSPNKAFRYSMTQLEHQHLDWDRMCTAKMEIANWHKFAQHPELKKQLLATGDMELVHCSKTEYWGVGKNGRGRNELGKALERVRSSLSEK</sequence>
<evidence type="ECO:0000313" key="3">
    <source>
        <dbReference type="Proteomes" id="UP001218188"/>
    </source>
</evidence>
<reference evidence="2" key="1">
    <citation type="submission" date="2023-03" db="EMBL/GenBank/DDBJ databases">
        <title>Massive genome expansion in bonnet fungi (Mycena s.s.) driven by repeated elements and novel gene families across ecological guilds.</title>
        <authorList>
            <consortium name="Lawrence Berkeley National Laboratory"/>
            <person name="Harder C.B."/>
            <person name="Miyauchi S."/>
            <person name="Viragh M."/>
            <person name="Kuo A."/>
            <person name="Thoen E."/>
            <person name="Andreopoulos B."/>
            <person name="Lu D."/>
            <person name="Skrede I."/>
            <person name="Drula E."/>
            <person name="Henrissat B."/>
            <person name="Morin E."/>
            <person name="Kohler A."/>
            <person name="Barry K."/>
            <person name="LaButti K."/>
            <person name="Morin E."/>
            <person name="Salamov A."/>
            <person name="Lipzen A."/>
            <person name="Mereny Z."/>
            <person name="Hegedus B."/>
            <person name="Baldrian P."/>
            <person name="Stursova M."/>
            <person name="Weitz H."/>
            <person name="Taylor A."/>
            <person name="Grigoriev I.V."/>
            <person name="Nagy L.G."/>
            <person name="Martin F."/>
            <person name="Kauserud H."/>
        </authorList>
    </citation>
    <scope>NUCLEOTIDE SEQUENCE</scope>
    <source>
        <strain evidence="2">CBHHK200</strain>
    </source>
</reference>
<dbReference type="Gene3D" id="1.10.357.40">
    <property type="entry name" value="YbiA-like"/>
    <property type="match status" value="1"/>
</dbReference>
<evidence type="ECO:0000259" key="1">
    <source>
        <dbReference type="Pfam" id="PF08719"/>
    </source>
</evidence>
<dbReference type="InterPro" id="IPR012816">
    <property type="entry name" value="NADAR"/>
</dbReference>
<name>A0AAD6SAJ8_9AGAR</name>
<dbReference type="InterPro" id="IPR037238">
    <property type="entry name" value="YbiA-like_sf"/>
</dbReference>
<proteinExistence type="predicted"/>